<dbReference type="Proteomes" id="UP001232445">
    <property type="component" value="Unassembled WGS sequence"/>
</dbReference>
<evidence type="ECO:0000256" key="1">
    <source>
        <dbReference type="ARBA" id="ARBA00001947"/>
    </source>
</evidence>
<comment type="similarity">
    <text evidence="5">Belongs to the creatininase superfamily.</text>
</comment>
<gene>
    <name evidence="6" type="ORF">J2S00_002127</name>
</gene>
<evidence type="ECO:0000256" key="2">
    <source>
        <dbReference type="ARBA" id="ARBA00022723"/>
    </source>
</evidence>
<name>A0ABU0CSE9_9BACI</name>
<dbReference type="EC" id="3.5.2.10" evidence="6"/>
<organism evidence="6 7">
    <name type="scientific">Caldalkalibacillus uzonensis</name>
    <dbReference type="NCBI Taxonomy" id="353224"/>
    <lineage>
        <taxon>Bacteria</taxon>
        <taxon>Bacillati</taxon>
        <taxon>Bacillota</taxon>
        <taxon>Bacilli</taxon>
        <taxon>Bacillales</taxon>
        <taxon>Bacillaceae</taxon>
        <taxon>Caldalkalibacillus</taxon>
    </lineage>
</organism>
<dbReference type="PANTHER" id="PTHR35005">
    <property type="entry name" value="3-DEHYDRO-SCYLLO-INOSOSE HYDROLASE"/>
    <property type="match status" value="1"/>
</dbReference>
<comment type="caution">
    <text evidence="6">The sequence shown here is derived from an EMBL/GenBank/DDBJ whole genome shotgun (WGS) entry which is preliminary data.</text>
</comment>
<evidence type="ECO:0000256" key="5">
    <source>
        <dbReference type="ARBA" id="ARBA00024029"/>
    </source>
</evidence>
<dbReference type="Gene3D" id="3.40.50.10310">
    <property type="entry name" value="Creatininase"/>
    <property type="match status" value="1"/>
</dbReference>
<dbReference type="SUPFAM" id="SSF102215">
    <property type="entry name" value="Creatininase"/>
    <property type="match status" value="1"/>
</dbReference>
<keyword evidence="4" id="KW-0862">Zinc</keyword>
<reference evidence="6 7" key="1">
    <citation type="submission" date="2023-07" db="EMBL/GenBank/DDBJ databases">
        <title>Genomic Encyclopedia of Type Strains, Phase IV (KMG-IV): sequencing the most valuable type-strain genomes for metagenomic binning, comparative biology and taxonomic classification.</title>
        <authorList>
            <person name="Goeker M."/>
        </authorList>
    </citation>
    <scope>NUCLEOTIDE SEQUENCE [LARGE SCALE GENOMIC DNA]</scope>
    <source>
        <strain evidence="6 7">DSM 17740</strain>
    </source>
</reference>
<evidence type="ECO:0000313" key="6">
    <source>
        <dbReference type="EMBL" id="MDQ0339340.1"/>
    </source>
</evidence>
<sequence length="245" mass="27436">MQFAYTNSEIVRQLIKEKSIAILPIGAIEAHGPHLPLGTDNILAEALANRLAQQVDAFVLPTLPYGQVWSLRHFAGSINVSNDSLINLLCDIGQSLSEQGFKIFVIVNGHLGNQMALKEVTRKLYDLCPELKTFAFFYPGTGKIIEELRESQAVHHTFFHADEIETSLMLYVAEDRVDMNKAIKNIPNVPEEVDYTPMSWEQFTDVPVLGDATLAAKEKGKRIIEVAVEKMANLIRQAEKERTQS</sequence>
<keyword evidence="7" id="KW-1185">Reference proteome</keyword>
<comment type="cofactor">
    <cofactor evidence="1">
        <name>Zn(2+)</name>
        <dbReference type="ChEBI" id="CHEBI:29105"/>
    </cofactor>
</comment>
<dbReference type="EMBL" id="JAUSUQ010000007">
    <property type="protein sequence ID" value="MDQ0339340.1"/>
    <property type="molecule type" value="Genomic_DNA"/>
</dbReference>
<evidence type="ECO:0000256" key="4">
    <source>
        <dbReference type="ARBA" id="ARBA00022833"/>
    </source>
</evidence>
<keyword evidence="2" id="KW-0479">Metal-binding</keyword>
<dbReference type="RefSeq" id="WP_307339179.1">
    <property type="nucleotide sequence ID" value="NZ_JAUSUQ010000007.1"/>
</dbReference>
<dbReference type="Pfam" id="PF02633">
    <property type="entry name" value="Creatininase"/>
    <property type="match status" value="1"/>
</dbReference>
<dbReference type="PANTHER" id="PTHR35005:SF1">
    <property type="entry name" value="2-AMINO-5-FORMYLAMINO-6-RIBOSYLAMINOPYRIMIDIN-4(3H)-ONE 5'-MONOPHOSPHATE DEFORMYLASE"/>
    <property type="match status" value="1"/>
</dbReference>
<evidence type="ECO:0000256" key="3">
    <source>
        <dbReference type="ARBA" id="ARBA00022801"/>
    </source>
</evidence>
<protein>
    <submittedName>
        <fullName evidence="6">Creatinine amidohydrolase</fullName>
        <ecNumber evidence="6">3.5.2.10</ecNumber>
    </submittedName>
</protein>
<dbReference type="InterPro" id="IPR003785">
    <property type="entry name" value="Creatininase/forma_Hydrolase"/>
</dbReference>
<accession>A0ABU0CSE9</accession>
<keyword evidence="3 6" id="KW-0378">Hydrolase</keyword>
<proteinExistence type="inferred from homology"/>
<dbReference type="GO" id="GO:0047789">
    <property type="term" value="F:creatininase activity"/>
    <property type="evidence" value="ECO:0007669"/>
    <property type="project" value="UniProtKB-EC"/>
</dbReference>
<evidence type="ECO:0000313" key="7">
    <source>
        <dbReference type="Proteomes" id="UP001232445"/>
    </source>
</evidence>
<dbReference type="InterPro" id="IPR024087">
    <property type="entry name" value="Creatininase-like_sf"/>
</dbReference>